<dbReference type="OrthoDB" id="265007at2"/>
<dbReference type="InterPro" id="IPR017850">
    <property type="entry name" value="Alkaline_phosphatase_core_sf"/>
</dbReference>
<dbReference type="Proteomes" id="UP000318437">
    <property type="component" value="Unassembled WGS sequence"/>
</dbReference>
<keyword evidence="3" id="KW-1185">Reference proteome</keyword>
<evidence type="ECO:0000259" key="1">
    <source>
        <dbReference type="Pfam" id="PF00884"/>
    </source>
</evidence>
<comment type="caution">
    <text evidence="2">The sequence shown here is derived from an EMBL/GenBank/DDBJ whole genome shotgun (WGS) entry which is preliminary data.</text>
</comment>
<dbReference type="AlphaFoldDB" id="A0A5C6CS05"/>
<name>A0A5C6CS05_9BACT</name>
<dbReference type="SUPFAM" id="SSF53649">
    <property type="entry name" value="Alkaline phosphatase-like"/>
    <property type="match status" value="1"/>
</dbReference>
<protein>
    <submittedName>
        <fullName evidence="2">Sulfatase</fullName>
    </submittedName>
</protein>
<dbReference type="InterPro" id="IPR000917">
    <property type="entry name" value="Sulfatase_N"/>
</dbReference>
<reference evidence="2 3" key="1">
    <citation type="submission" date="2019-02" db="EMBL/GenBank/DDBJ databases">
        <title>Deep-cultivation of Planctomycetes and their phenomic and genomic characterization uncovers novel biology.</title>
        <authorList>
            <person name="Wiegand S."/>
            <person name="Jogler M."/>
            <person name="Boedeker C."/>
            <person name="Pinto D."/>
            <person name="Vollmers J."/>
            <person name="Rivas-Marin E."/>
            <person name="Kohn T."/>
            <person name="Peeters S.H."/>
            <person name="Heuer A."/>
            <person name="Rast P."/>
            <person name="Oberbeckmann S."/>
            <person name="Bunk B."/>
            <person name="Jeske O."/>
            <person name="Meyerdierks A."/>
            <person name="Storesund J.E."/>
            <person name="Kallscheuer N."/>
            <person name="Luecker S."/>
            <person name="Lage O.M."/>
            <person name="Pohl T."/>
            <person name="Merkel B.J."/>
            <person name="Hornburger P."/>
            <person name="Mueller R.-W."/>
            <person name="Bruemmer F."/>
            <person name="Labrenz M."/>
            <person name="Spormann A.M."/>
            <person name="Op Den Camp H."/>
            <person name="Overmann J."/>
            <person name="Amann R."/>
            <person name="Jetten M.S.M."/>
            <person name="Mascher T."/>
            <person name="Medema M.H."/>
            <person name="Devos D.P."/>
            <person name="Kaster A.-K."/>
            <person name="Ovreas L."/>
            <person name="Rohde M."/>
            <person name="Galperin M.Y."/>
            <person name="Jogler C."/>
        </authorList>
    </citation>
    <scope>NUCLEOTIDE SEQUENCE [LARGE SCALE GENOMIC DNA]</scope>
    <source>
        <strain evidence="2 3">Pla144</strain>
    </source>
</reference>
<sequence length="413" mass="46672">METRLALVIVVDGLRASALGTYGNTTYPTPYLDALAARAVVIEWLLADSPHLSDFYRAAWSGHHSYLESNRKEEHILPEIIRQSGGRSWLMTDDFWVAEQARESGFAEVVLFEQQNAKSARKISETHFSRFFAQAIEQLAVWQKEVEENKVHGLLWVHLRGLGGPWDAPLAMRAQLLDEEDPTPLPIVEPPASLEIGDDPDELLSYQVSYGAQVELLDSCIAGFVEAFEELESSAPRITMLSGSRGFALGEHKLIGHSVEKLYSEQLHLPCLLLMGRRQDPLPRVGGFAHPADLFGTLLDWFGINNRSYNLTQSLLRYFSDDERLLRQVSLARHAEQRMIRTPAWMLRTSSEQGSESLYVKPDDRWEVNDVASRCPEIVEQLCQLLSECGFVNEEVMTLQGIELPKELISPQR</sequence>
<dbReference type="Gene3D" id="3.40.720.10">
    <property type="entry name" value="Alkaline Phosphatase, subunit A"/>
    <property type="match status" value="1"/>
</dbReference>
<feature type="domain" description="Sulfatase N-terminal" evidence="1">
    <location>
        <begin position="6"/>
        <end position="304"/>
    </location>
</feature>
<dbReference type="EMBL" id="SJPS01000003">
    <property type="protein sequence ID" value="TWU27292.1"/>
    <property type="molecule type" value="Genomic_DNA"/>
</dbReference>
<dbReference type="RefSeq" id="WP_146450517.1">
    <property type="nucleotide sequence ID" value="NZ_SJPS01000003.1"/>
</dbReference>
<evidence type="ECO:0000313" key="2">
    <source>
        <dbReference type="EMBL" id="TWU27292.1"/>
    </source>
</evidence>
<gene>
    <name evidence="2" type="ORF">Pla144_20640</name>
</gene>
<proteinExistence type="predicted"/>
<evidence type="ECO:0000313" key="3">
    <source>
        <dbReference type="Proteomes" id="UP000318437"/>
    </source>
</evidence>
<organism evidence="2 3">
    <name type="scientific">Bythopirellula polymerisocia</name>
    <dbReference type="NCBI Taxonomy" id="2528003"/>
    <lineage>
        <taxon>Bacteria</taxon>
        <taxon>Pseudomonadati</taxon>
        <taxon>Planctomycetota</taxon>
        <taxon>Planctomycetia</taxon>
        <taxon>Pirellulales</taxon>
        <taxon>Lacipirellulaceae</taxon>
        <taxon>Bythopirellula</taxon>
    </lineage>
</organism>
<accession>A0A5C6CS05</accession>
<dbReference type="Pfam" id="PF00884">
    <property type="entry name" value="Sulfatase"/>
    <property type="match status" value="1"/>
</dbReference>